<dbReference type="GeneID" id="108085049"/>
<gene>
    <name evidence="6" type="primary">LOC108085049</name>
</gene>
<dbReference type="PANTHER" id="PTHR32083">
    <property type="entry name" value="CILIA AND FLAGELLA-ASSOCIATED PROTEIN 58-RELATED"/>
    <property type="match status" value="1"/>
</dbReference>
<reference evidence="6" key="1">
    <citation type="submission" date="2025-08" db="UniProtKB">
        <authorList>
            <consortium name="RefSeq"/>
        </authorList>
    </citation>
    <scope>IDENTIFICATION</scope>
    <source>
        <strain evidence="6">14028-0561.14</strain>
        <tissue evidence="6">Whole fly</tissue>
    </source>
</reference>
<keyword evidence="6" id="KW-0966">Cell projection</keyword>
<proteinExistence type="predicted"/>
<name>A0A6P4J6A6_DROKI</name>
<dbReference type="PANTHER" id="PTHR32083:SF0">
    <property type="entry name" value="CILIA AND FLAGELLA-ASSOCIATED PROTEIN 58"/>
    <property type="match status" value="1"/>
</dbReference>
<evidence type="ECO:0000313" key="5">
    <source>
        <dbReference type="Proteomes" id="UP001652661"/>
    </source>
</evidence>
<feature type="domain" description="Cilia- and flagella-associated protein 58 central coiled coil" evidence="4">
    <location>
        <begin position="483"/>
        <end position="688"/>
    </location>
</feature>
<keyword evidence="6" id="KW-0969">Cilium</keyword>
<dbReference type="AlphaFoldDB" id="A0A6P4J6A6"/>
<keyword evidence="1 2" id="KW-0175">Coiled coil</keyword>
<feature type="compositionally biased region" description="Basic residues" evidence="3">
    <location>
        <begin position="1"/>
        <end position="19"/>
    </location>
</feature>
<dbReference type="Pfam" id="PF21771">
    <property type="entry name" value="CFAP58_CC"/>
    <property type="match status" value="1"/>
</dbReference>
<feature type="coiled-coil region" evidence="2">
    <location>
        <begin position="699"/>
        <end position="726"/>
    </location>
</feature>
<evidence type="ECO:0000256" key="3">
    <source>
        <dbReference type="SAM" id="MobiDB-lite"/>
    </source>
</evidence>
<dbReference type="GO" id="GO:0005856">
    <property type="term" value="C:cytoskeleton"/>
    <property type="evidence" value="ECO:0007669"/>
    <property type="project" value="TreeGrafter"/>
</dbReference>
<organism evidence="5 6">
    <name type="scientific">Drosophila kikkawai</name>
    <name type="common">Fruit fly</name>
    <dbReference type="NCBI Taxonomy" id="30033"/>
    <lineage>
        <taxon>Eukaryota</taxon>
        <taxon>Metazoa</taxon>
        <taxon>Ecdysozoa</taxon>
        <taxon>Arthropoda</taxon>
        <taxon>Hexapoda</taxon>
        <taxon>Insecta</taxon>
        <taxon>Pterygota</taxon>
        <taxon>Neoptera</taxon>
        <taxon>Endopterygota</taxon>
        <taxon>Diptera</taxon>
        <taxon>Brachycera</taxon>
        <taxon>Muscomorpha</taxon>
        <taxon>Ephydroidea</taxon>
        <taxon>Drosophilidae</taxon>
        <taxon>Drosophila</taxon>
        <taxon>Sophophora</taxon>
    </lineage>
</organism>
<dbReference type="SUPFAM" id="SSF57997">
    <property type="entry name" value="Tropomyosin"/>
    <property type="match status" value="1"/>
</dbReference>
<feature type="coiled-coil region" evidence="2">
    <location>
        <begin position="395"/>
        <end position="506"/>
    </location>
</feature>
<dbReference type="InterPro" id="IPR049270">
    <property type="entry name" value="CFAP58_CC"/>
</dbReference>
<feature type="coiled-coil region" evidence="2">
    <location>
        <begin position="549"/>
        <end position="618"/>
    </location>
</feature>
<evidence type="ECO:0000313" key="6">
    <source>
        <dbReference type="RefSeq" id="XP_017036997.1"/>
    </source>
</evidence>
<dbReference type="RefSeq" id="XP_017036997.1">
    <property type="nucleotide sequence ID" value="XM_017181508.3"/>
</dbReference>
<dbReference type="Proteomes" id="UP001652661">
    <property type="component" value="Chromosome 3R"/>
</dbReference>
<evidence type="ECO:0000256" key="2">
    <source>
        <dbReference type="SAM" id="Coils"/>
    </source>
</evidence>
<evidence type="ECO:0000256" key="1">
    <source>
        <dbReference type="ARBA" id="ARBA00023054"/>
    </source>
</evidence>
<feature type="coiled-coil region" evidence="2">
    <location>
        <begin position="276"/>
        <end position="338"/>
    </location>
</feature>
<accession>A0A6P4J6A6</accession>
<evidence type="ECO:0000259" key="4">
    <source>
        <dbReference type="Pfam" id="PF21771"/>
    </source>
</evidence>
<protein>
    <submittedName>
        <fullName evidence="6">Cilia- and flagella-associated protein 58 isoform X1</fullName>
    </submittedName>
</protein>
<feature type="region of interest" description="Disordered" evidence="3">
    <location>
        <begin position="1"/>
        <end position="22"/>
    </location>
</feature>
<sequence length="887" mass="104159">MKLFKRRPIKSKVSPRKASKTSVSSNTNLAELFRDTVEPAQLDLLKDLDEEFFQNSYLLVQKLSRRDSFVAGKIKRYVDILVRLHARYETEVDEVNTLRLKARSADEKLELALRTTSISEAMMNKMRESLEEAWRNEDAIKSREENIQIQLQNLVRADQSESPKIAREPGQGQEGGIRGMVFRERDRLAGELKDYQKRLATHRIYSEHLEDMLLMAQENISKLSDRLKKSETVNFKLERQNYLAQERTQEREHQLGTEISALQQQNLALQHVQKDLAAMTAAHEALKQSYERLTQNNHNLSNIRRKQEEKKNQLQASLRMAEEKINVHRRNNGELELARSAAEQNAKRKADESMILERRFRQLAKRNVDLNDQELTNHNEIKLLEKKISVLCASLEEVTSQKDDMTRTRDKLRLEITRLNDTLALARHEIHVVRNQKESLQMELAQVRKLMDAKNQQVQKIAHEKQDLFVELNDAEKKIGGLEEGLANKAERLEVTQLKLQQKQQDFFNTKKQLEILHSDKVMLIKSLDMCSRDRTTMQSTMAKLTHQINQQITALAANEKEINSLKNQNEQLGRAVRQKQNEIHATQLQLSSTRGDLREMKIRVEQTQHTIDNDEKRFKGLSCALDEVTKEKSLVGFQMVRRNDKLRLLQDKLNIMQNAIDRGTTQYNQRLEDIRLLKLEVTNLRMSHECMQKEVGHRSELRQEVIRLERQLNQERLRVSAFSEELSRPCRIHRWRVLMGKDPHRFELIRKVQSLLKLNLRLSVQRENLAKELAEAQSLHEDYKRHMDRRDFPQIHDKLFLQETINRRQKRRLKALTAELRINEIDLKTRDHLIVGFQEQLRQQHRVSHSPPEHKAQPGDDWCMDKPFKSSSSLVKNLCESQLKKC</sequence>
<dbReference type="OrthoDB" id="20035at2759"/>
<feature type="coiled-coil region" evidence="2">
    <location>
        <begin position="760"/>
        <end position="787"/>
    </location>
</feature>
<keyword evidence="6" id="KW-0282">Flagellum</keyword>
<keyword evidence="5" id="KW-1185">Reference proteome</keyword>